<dbReference type="AlphaFoldDB" id="A0A699RIB2"/>
<dbReference type="EMBL" id="BKCJ011084242">
    <property type="protein sequence ID" value="GFC82381.1"/>
    <property type="molecule type" value="Genomic_DNA"/>
</dbReference>
<reference evidence="1" key="1">
    <citation type="journal article" date="2019" name="Sci. Rep.">
        <title>Draft genome of Tanacetum cinerariifolium, the natural source of mosquito coil.</title>
        <authorList>
            <person name="Yamashiro T."/>
            <person name="Shiraishi A."/>
            <person name="Satake H."/>
            <person name="Nakayama K."/>
        </authorList>
    </citation>
    <scope>NUCLEOTIDE SEQUENCE</scope>
</reference>
<protein>
    <submittedName>
        <fullName evidence="1">Uncharacterized protein</fullName>
    </submittedName>
</protein>
<name>A0A699RIB2_TANCI</name>
<proteinExistence type="predicted"/>
<organism evidence="1">
    <name type="scientific">Tanacetum cinerariifolium</name>
    <name type="common">Dalmatian daisy</name>
    <name type="synonym">Chrysanthemum cinerariifolium</name>
    <dbReference type="NCBI Taxonomy" id="118510"/>
    <lineage>
        <taxon>Eukaryota</taxon>
        <taxon>Viridiplantae</taxon>
        <taxon>Streptophyta</taxon>
        <taxon>Embryophyta</taxon>
        <taxon>Tracheophyta</taxon>
        <taxon>Spermatophyta</taxon>
        <taxon>Magnoliopsida</taxon>
        <taxon>eudicotyledons</taxon>
        <taxon>Gunneridae</taxon>
        <taxon>Pentapetalae</taxon>
        <taxon>asterids</taxon>
        <taxon>campanulids</taxon>
        <taxon>Asterales</taxon>
        <taxon>Asteraceae</taxon>
        <taxon>Asteroideae</taxon>
        <taxon>Anthemideae</taxon>
        <taxon>Anthemidinae</taxon>
        <taxon>Tanacetum</taxon>
    </lineage>
</organism>
<evidence type="ECO:0000313" key="1">
    <source>
        <dbReference type="EMBL" id="GFC82381.1"/>
    </source>
</evidence>
<comment type="caution">
    <text evidence="1">The sequence shown here is derived from an EMBL/GenBank/DDBJ whole genome shotgun (WGS) entry which is preliminary data.</text>
</comment>
<sequence>RAGRGWGRVRDGIEMSRERLDCSPWWLLIVTMVFGGNVNENNL</sequence>
<accession>A0A699RIB2</accession>
<feature type="non-terminal residue" evidence="1">
    <location>
        <position position="1"/>
    </location>
</feature>
<gene>
    <name evidence="1" type="ORF">Tci_854351</name>
</gene>